<dbReference type="Proteomes" id="UP000318199">
    <property type="component" value="Unassembled WGS sequence"/>
</dbReference>
<protein>
    <submittedName>
        <fullName evidence="2">DUF1569 domain-containing protein</fullName>
    </submittedName>
</protein>
<keyword evidence="3" id="KW-1185">Reference proteome</keyword>
<dbReference type="EMBL" id="VOBQ01000011">
    <property type="protein sequence ID" value="TWO70717.1"/>
    <property type="molecule type" value="Genomic_DNA"/>
</dbReference>
<evidence type="ECO:0000256" key="1">
    <source>
        <dbReference type="SAM" id="SignalP"/>
    </source>
</evidence>
<dbReference type="InterPro" id="IPR011463">
    <property type="entry name" value="DUF1569"/>
</dbReference>
<evidence type="ECO:0000313" key="3">
    <source>
        <dbReference type="Proteomes" id="UP000318199"/>
    </source>
</evidence>
<feature type="chain" id="PRO_5021988767" evidence="1">
    <location>
        <begin position="24"/>
        <end position="171"/>
    </location>
</feature>
<dbReference type="RefSeq" id="WP_145893710.1">
    <property type="nucleotide sequence ID" value="NZ_VOBQ01000011.1"/>
</dbReference>
<dbReference type="OrthoDB" id="336237at2"/>
<gene>
    <name evidence="2" type="ORF">FN976_14285</name>
</gene>
<dbReference type="AlphaFoldDB" id="A0A562ZQP9"/>
<keyword evidence="1" id="KW-0732">Signal</keyword>
<feature type="signal peptide" evidence="1">
    <location>
        <begin position="1"/>
        <end position="23"/>
    </location>
</feature>
<evidence type="ECO:0000313" key="2">
    <source>
        <dbReference type="EMBL" id="TWO70717.1"/>
    </source>
</evidence>
<proteinExistence type="predicted"/>
<name>A0A562ZQP9_9BURK</name>
<comment type="caution">
    <text evidence="2">The sequence shown here is derived from an EMBL/GenBank/DDBJ whole genome shotgun (WGS) entry which is preliminary data.</text>
</comment>
<sequence>MRRRSLVLAVPALVAAPWAFAQAADARVRSLDAALRWLERVERSPNARTTGAWPIGTVLQHLAQSIEMSIDGYPAPRSAVFQHTAGSAAFAFFKWRGRMSHALNEPIPGAPALMASSERPAAINRLHAAIARFQGHRGVLKPHFAYGDLSKADYALAHSMHIGNHQEEVVL</sequence>
<organism evidence="2 3">
    <name type="scientific">Caenimonas sedimenti</name>
    <dbReference type="NCBI Taxonomy" id="2596921"/>
    <lineage>
        <taxon>Bacteria</taxon>
        <taxon>Pseudomonadati</taxon>
        <taxon>Pseudomonadota</taxon>
        <taxon>Betaproteobacteria</taxon>
        <taxon>Burkholderiales</taxon>
        <taxon>Comamonadaceae</taxon>
        <taxon>Caenimonas</taxon>
    </lineage>
</organism>
<dbReference type="Pfam" id="PF07606">
    <property type="entry name" value="DUF1569"/>
    <property type="match status" value="1"/>
</dbReference>
<accession>A0A562ZQP9</accession>
<reference evidence="2 3" key="1">
    <citation type="submission" date="2019-07" db="EMBL/GenBank/DDBJ databases">
        <title>Caenimonas sedimenti sp. nov., isolated from activated sludge.</title>
        <authorList>
            <person name="Xu J."/>
        </authorList>
    </citation>
    <scope>NUCLEOTIDE SEQUENCE [LARGE SCALE GENOMIC DNA]</scope>
    <source>
        <strain evidence="2 3">HX-9-20</strain>
    </source>
</reference>